<dbReference type="InParanoid" id="A0A1D6EE40"/>
<feature type="region of interest" description="Disordered" evidence="1">
    <location>
        <begin position="388"/>
        <end position="416"/>
    </location>
</feature>
<dbReference type="STRING" id="4577.A0A1D6EE40"/>
<feature type="region of interest" description="Disordered" evidence="1">
    <location>
        <begin position="614"/>
        <end position="649"/>
    </location>
</feature>
<sequence>MVSAIHHNNYNTEFACSYVGFQNNDATAEDTSDPYISSSSMTAIVVSKLGSSTGCDAPLGESSTELTNAQDIPQKVISEGKHNNEAVCITKSWSKMKENVPQSVLIANLGDQGNCVVSGSCGQDTLKLITSLDESCAKVANGTINGAEIRSGAKTPELGSSMKGCNDGGKNHSWKAPEKKVANSNIDDGRKAPSDMKTLNSKGKPCIDFHAAFVQHMMQLDEETDTDSEKTEDMFIGREGNNHLSCEVNSKKRIEGNDLNAYMENPTKGSSFCIATNNGAVVRHNLMQRPRASGALYTYSRAKECNGINLCRNVTCQKGKGVIQRPEVVNDLNAAPMQISDGAPKTNQHLPSSSGGAALDIVYGNSSYTAMDIDLNVPLDVTPQDLENSHAEASSMGPSDPHQATHNVPQTTQPQTANQPAASIMLFGRVIYEALSTGTANRTPNLQGNQAVVPSRNMPSTTTNIWRGGQAYASWATTTSLWRGNSVSNNQQGRQQQAVLSNYRMPPYGGSTAANGAAAAAVAAAALLQPGSSAALVNLLNQHRQQGLVNTTSPYSIMRGGVPVPSHLIAGSSSNNGSNSVQQQQWPIIPILDTSRLVFGYPFYYPAATANQAPPATATAMPTTGTNNGEGASTSSNRHTRSVGDSRHQSIECINSPGAIDEAHI</sequence>
<proteinExistence type="predicted"/>
<gene>
    <name evidence="2" type="ORF">ZEAMMB73_Zm00001d004130</name>
</gene>
<dbReference type="OMA" id="PANQICH"/>
<dbReference type="AlphaFoldDB" id="A0A1D6EE40"/>
<dbReference type="EMBL" id="CM007648">
    <property type="protein sequence ID" value="ONM18495.1"/>
    <property type="molecule type" value="Genomic_DNA"/>
</dbReference>
<evidence type="ECO:0000313" key="2">
    <source>
        <dbReference type="EMBL" id="ONM18495.1"/>
    </source>
</evidence>
<organism evidence="2">
    <name type="scientific">Zea mays</name>
    <name type="common">Maize</name>
    <dbReference type="NCBI Taxonomy" id="4577"/>
    <lineage>
        <taxon>Eukaryota</taxon>
        <taxon>Viridiplantae</taxon>
        <taxon>Streptophyta</taxon>
        <taxon>Embryophyta</taxon>
        <taxon>Tracheophyta</taxon>
        <taxon>Spermatophyta</taxon>
        <taxon>Magnoliopsida</taxon>
        <taxon>Liliopsida</taxon>
        <taxon>Poales</taxon>
        <taxon>Poaceae</taxon>
        <taxon>PACMAD clade</taxon>
        <taxon>Panicoideae</taxon>
        <taxon>Andropogonodae</taxon>
        <taxon>Andropogoneae</taxon>
        <taxon>Tripsacinae</taxon>
        <taxon>Zea</taxon>
    </lineage>
</organism>
<evidence type="ECO:0000256" key="1">
    <source>
        <dbReference type="SAM" id="MobiDB-lite"/>
    </source>
</evidence>
<accession>A0A1D6EE40</accession>
<protein>
    <submittedName>
        <fullName evidence="2">Uncharacterized protein</fullName>
    </submittedName>
</protein>
<reference evidence="2" key="1">
    <citation type="submission" date="2015-12" db="EMBL/GenBank/DDBJ databases">
        <title>Update maize B73 reference genome by single molecule sequencing technologies.</title>
        <authorList>
            <consortium name="Maize Genome Sequencing Project"/>
            <person name="Ware D."/>
        </authorList>
    </citation>
    <scope>NUCLEOTIDE SEQUENCE [LARGE SCALE GENOMIC DNA]</scope>
    <source>
        <tissue evidence="2">Seedling</tissue>
    </source>
</reference>
<name>A0A1D6EE40_MAIZE</name>
<feature type="compositionally biased region" description="Low complexity" evidence="1">
    <location>
        <begin position="614"/>
        <end position="627"/>
    </location>
</feature>